<keyword evidence="2" id="KW-0812">Transmembrane</keyword>
<evidence type="ECO:0000313" key="5">
    <source>
        <dbReference type="Proteomes" id="UP000034455"/>
    </source>
</evidence>
<keyword evidence="2" id="KW-0472">Membrane</keyword>
<evidence type="ECO:0000256" key="2">
    <source>
        <dbReference type="SAM" id="Phobius"/>
    </source>
</evidence>
<feature type="transmembrane region" description="Helical" evidence="2">
    <location>
        <begin position="203"/>
        <end position="224"/>
    </location>
</feature>
<gene>
    <name evidence="4" type="ORF">UF66_1294</name>
</gene>
<dbReference type="PATRIC" id="fig|74704.6.peg.1328"/>
<proteinExistence type="predicted"/>
<reference evidence="4 5" key="1">
    <citation type="submission" date="2015-03" db="EMBL/GenBank/DDBJ databases">
        <title>Genome Assembly of Staphylococcus cohnii subsp. cohnii strain G22B2.</title>
        <authorList>
            <person name="Nair G."/>
            <person name="Kaur G."/>
            <person name="Khatri I."/>
            <person name="Singh N.K."/>
            <person name="Sathyabama S."/>
            <person name="Maurya S.K."/>
            <person name="Subramanian S."/>
            <person name="Agrewala J.N."/>
            <person name="Mayilraj S."/>
        </authorList>
    </citation>
    <scope>NUCLEOTIDE SEQUENCE [LARGE SCALE GENOMIC DNA]</scope>
    <source>
        <strain evidence="4 5">G22B2</strain>
    </source>
</reference>
<feature type="transmembrane region" description="Helical" evidence="2">
    <location>
        <begin position="106"/>
        <end position="127"/>
    </location>
</feature>
<protein>
    <recommendedName>
        <fullName evidence="3">Putative zinc-ribbon domain-containing protein</fullName>
    </recommendedName>
</protein>
<feature type="compositionally biased region" description="Low complexity" evidence="1">
    <location>
        <begin position="47"/>
        <end position="63"/>
    </location>
</feature>
<dbReference type="Proteomes" id="UP000034455">
    <property type="component" value="Unassembled WGS sequence"/>
</dbReference>
<dbReference type="EMBL" id="LAKJ01000002">
    <property type="protein sequence ID" value="KKI65337.1"/>
    <property type="molecule type" value="Genomic_DNA"/>
</dbReference>
<feature type="region of interest" description="Disordered" evidence="1">
    <location>
        <begin position="25"/>
        <end position="69"/>
    </location>
</feature>
<dbReference type="RefSeq" id="WP_019469014.1">
    <property type="nucleotide sequence ID" value="NZ_BKAS01000001.1"/>
</dbReference>
<comment type="caution">
    <text evidence="4">The sequence shown here is derived from an EMBL/GenBank/DDBJ whole genome shotgun (WGS) entry which is preliminary data.</text>
</comment>
<organism evidence="4 5">
    <name type="scientific">Staphylococcus cohnii subsp. cohnii</name>
    <dbReference type="NCBI Taxonomy" id="74704"/>
    <lineage>
        <taxon>Bacteria</taxon>
        <taxon>Bacillati</taxon>
        <taxon>Bacillota</taxon>
        <taxon>Bacilli</taxon>
        <taxon>Bacillales</taxon>
        <taxon>Staphylococcaceae</taxon>
        <taxon>Staphylococcus</taxon>
        <taxon>Staphylococcus cohnii species complex</taxon>
    </lineage>
</organism>
<feature type="domain" description="Putative zinc-ribbon" evidence="3">
    <location>
        <begin position="2"/>
        <end position="24"/>
    </location>
</feature>
<feature type="transmembrane region" description="Helical" evidence="2">
    <location>
        <begin position="139"/>
        <end position="162"/>
    </location>
</feature>
<sequence>MQCPKCGNPIEASDLFCGECGTKLSHQTNTTNETKNKSKYESEQDPTQSNTTQTSTQYSTQSNPKSEQFSKHSSDIFNEAKTFFLTAFRHPDKELVSPHFFSYKTLFSIIVAGFLLSIILLMILIPAEVAYFMSSKASVVFNISLFLLITIAVLFGITYALIKILNIHSTLHKIFSDFVLVNTLSVITLLLGLLFLTIHVPSFAIFLIIIAILFTLIAPIYLITKYSHNQLIRMPVIYSIFIYIIILGIILLIIVESTVSNTLSDLSSFFNTGY</sequence>
<evidence type="ECO:0000313" key="4">
    <source>
        <dbReference type="EMBL" id="KKI65337.1"/>
    </source>
</evidence>
<name>A0A0M2NZE4_STACC</name>
<dbReference type="Pfam" id="PF13248">
    <property type="entry name" value="Zn_ribbon_3"/>
    <property type="match status" value="1"/>
</dbReference>
<feature type="transmembrane region" description="Helical" evidence="2">
    <location>
        <begin position="236"/>
        <end position="255"/>
    </location>
</feature>
<keyword evidence="2" id="KW-1133">Transmembrane helix</keyword>
<evidence type="ECO:0000256" key="1">
    <source>
        <dbReference type="SAM" id="MobiDB-lite"/>
    </source>
</evidence>
<dbReference type="InterPro" id="IPR059113">
    <property type="entry name" value="Znf_ribbon"/>
</dbReference>
<accession>A0A0M2NZE4</accession>
<dbReference type="AlphaFoldDB" id="A0A0M2NZE4"/>
<evidence type="ECO:0000259" key="3">
    <source>
        <dbReference type="Pfam" id="PF13248"/>
    </source>
</evidence>
<dbReference type="GeneID" id="58096469"/>
<feature type="transmembrane region" description="Helical" evidence="2">
    <location>
        <begin position="174"/>
        <end position="197"/>
    </location>
</feature>